<dbReference type="EMBL" id="QYUO01000002">
    <property type="protein sequence ID" value="RJF95413.1"/>
    <property type="molecule type" value="Genomic_DNA"/>
</dbReference>
<sequence length="148" mass="16127">MTDWMLWFGLAGVLVVLEMFTGTFYLLMIGIGMAAAGLASLGTSNRPVQLLIAAAIGIAATYALRKTRWGHIARRDAARDPNVNLDIGQTVHVDAWSGNEGEPKTARIMYRGAYWDAELQDGSAARPGAFVIREIRGNRLILALSHSR</sequence>
<dbReference type="Proteomes" id="UP000265955">
    <property type="component" value="Unassembled WGS sequence"/>
</dbReference>
<dbReference type="InterPro" id="IPR002810">
    <property type="entry name" value="NfeD-like_C"/>
</dbReference>
<comment type="caution">
    <text evidence="3">The sequence shown here is derived from an EMBL/GenBank/DDBJ whole genome shotgun (WGS) entry which is preliminary data.</text>
</comment>
<organism evidence="3 4">
    <name type="scientific">Noviherbaspirillum saxi</name>
    <dbReference type="NCBI Taxonomy" id="2320863"/>
    <lineage>
        <taxon>Bacteria</taxon>
        <taxon>Pseudomonadati</taxon>
        <taxon>Pseudomonadota</taxon>
        <taxon>Betaproteobacteria</taxon>
        <taxon>Burkholderiales</taxon>
        <taxon>Oxalobacteraceae</taxon>
        <taxon>Noviherbaspirillum</taxon>
    </lineage>
</organism>
<reference evidence="4" key="1">
    <citation type="submission" date="2018-09" db="EMBL/GenBank/DDBJ databases">
        <authorList>
            <person name="Zhu H."/>
        </authorList>
    </citation>
    <scope>NUCLEOTIDE SEQUENCE [LARGE SCALE GENOMIC DNA]</scope>
    <source>
        <strain evidence="4">K1R23-30</strain>
    </source>
</reference>
<dbReference type="Pfam" id="PF01957">
    <property type="entry name" value="NfeD"/>
    <property type="match status" value="1"/>
</dbReference>
<evidence type="ECO:0000259" key="2">
    <source>
        <dbReference type="Pfam" id="PF01957"/>
    </source>
</evidence>
<name>A0A3A3FIV1_9BURK</name>
<dbReference type="AlphaFoldDB" id="A0A3A3FIV1"/>
<evidence type="ECO:0000313" key="3">
    <source>
        <dbReference type="EMBL" id="RJF95413.1"/>
    </source>
</evidence>
<feature type="domain" description="NfeD-like C-terminal" evidence="2">
    <location>
        <begin position="84"/>
        <end position="141"/>
    </location>
</feature>
<evidence type="ECO:0000256" key="1">
    <source>
        <dbReference type="SAM" id="Phobius"/>
    </source>
</evidence>
<keyword evidence="1" id="KW-0472">Membrane</keyword>
<evidence type="ECO:0000313" key="4">
    <source>
        <dbReference type="Proteomes" id="UP000265955"/>
    </source>
</evidence>
<gene>
    <name evidence="3" type="ORF">D3871_18525</name>
</gene>
<keyword evidence="1" id="KW-0812">Transmembrane</keyword>
<keyword evidence="1" id="KW-1133">Transmembrane helix</keyword>
<dbReference type="OrthoDB" id="5654021at2"/>
<dbReference type="RefSeq" id="WP_119770563.1">
    <property type="nucleotide sequence ID" value="NZ_QYUO01000002.1"/>
</dbReference>
<protein>
    <submittedName>
        <fullName evidence="3">NfeD family protein</fullName>
    </submittedName>
</protein>
<feature type="transmembrane region" description="Helical" evidence="1">
    <location>
        <begin position="48"/>
        <end position="65"/>
    </location>
</feature>
<proteinExistence type="predicted"/>
<accession>A0A3A3FIV1</accession>
<feature type="transmembrane region" description="Helical" evidence="1">
    <location>
        <begin position="7"/>
        <end position="36"/>
    </location>
</feature>
<keyword evidence="4" id="KW-1185">Reference proteome</keyword>